<reference evidence="2 3" key="1">
    <citation type="journal article" date="2020" name="ISME J.">
        <title>Uncovering the hidden diversity of litter-decomposition mechanisms in mushroom-forming fungi.</title>
        <authorList>
            <person name="Floudas D."/>
            <person name="Bentzer J."/>
            <person name="Ahren D."/>
            <person name="Johansson T."/>
            <person name="Persson P."/>
            <person name="Tunlid A."/>
        </authorList>
    </citation>
    <scope>NUCLEOTIDE SEQUENCE [LARGE SCALE GENOMIC DNA]</scope>
    <source>
        <strain evidence="2 3">CBS 175.51</strain>
    </source>
</reference>
<comment type="caution">
    <text evidence="2">The sequence shown here is derived from an EMBL/GenBank/DDBJ whole genome shotgun (WGS) entry which is preliminary data.</text>
</comment>
<feature type="compositionally biased region" description="Low complexity" evidence="1">
    <location>
        <begin position="946"/>
        <end position="955"/>
    </location>
</feature>
<feature type="compositionally biased region" description="Low complexity" evidence="1">
    <location>
        <begin position="187"/>
        <end position="198"/>
    </location>
</feature>
<feature type="compositionally biased region" description="Low complexity" evidence="1">
    <location>
        <begin position="982"/>
        <end position="991"/>
    </location>
</feature>
<feature type="compositionally biased region" description="Low complexity" evidence="1">
    <location>
        <begin position="853"/>
        <end position="870"/>
    </location>
</feature>
<feature type="compositionally biased region" description="Basic and acidic residues" evidence="1">
    <location>
        <begin position="602"/>
        <end position="619"/>
    </location>
</feature>
<dbReference type="Proteomes" id="UP000541558">
    <property type="component" value="Unassembled WGS sequence"/>
</dbReference>
<proteinExistence type="predicted"/>
<feature type="region of interest" description="Disordered" evidence="1">
    <location>
        <begin position="853"/>
        <end position="874"/>
    </location>
</feature>
<feature type="compositionally biased region" description="Basic and acidic residues" evidence="1">
    <location>
        <begin position="643"/>
        <end position="652"/>
    </location>
</feature>
<feature type="compositionally biased region" description="Polar residues" evidence="1">
    <location>
        <begin position="961"/>
        <end position="972"/>
    </location>
</feature>
<keyword evidence="3" id="KW-1185">Reference proteome</keyword>
<feature type="region of interest" description="Disordered" evidence="1">
    <location>
        <begin position="15"/>
        <end position="162"/>
    </location>
</feature>
<feature type="region of interest" description="Disordered" evidence="1">
    <location>
        <begin position="935"/>
        <end position="1145"/>
    </location>
</feature>
<sequence length="1406" mass="153663">MADLAARIGKRLPYFPNKTWTRPGLEEEERRMHAQKQNAAQGLSFGNGRRLTGASSGGWDTHSMECDSEASSSNEEEVHTPPPPAFIPAQIQKTPSKSPKKILRNRITSAEAPRSSPPGSLMERLGMGADEPEGGSLKGSGTIQADNLAFSNGGDASSTKGEVVGGVSSATAMNLVPSTSNGINTVPTSSTAPTPSSTRQAPDPEEVIPGLTLGGTCSKNVVSHEFQGHSSGSHAIGVKSATGASGSSDELFKNTRELLVPLIVKKAAQRRPTSLSASQAPSKSEEELSSKAQTIITDEICEDFIRQALSSVSDLEKIGKLPVLQDAQMAGPSGFSSPVPPGLGSRTEMNVATSTPAPTRVSTAAKPTSVTSSKVMSPGSHPPPTGPRAMLLAAAASHILNDNHEPSDPSPRRNDVEVPDSRPPNSRRSDASSKGKERETDYLGQSRGRDKDRYEYRKPYNGRRSRSRSHSRGYVPRSASGRRRSMSPARSTLSGTRRRSPFEERSLRPSYPPRNHVSVSRDRDDRPRTRSPVRNGYHDRVRGRRPNSPPPVARHREPSPPMSVSSRAPSYKGFNKAAYRERSRSSSRTRTYATKIPLDEVPVVRKEREEYKPQRRDGPPRGWSRSPPLKGNPDSPKAKYVKHKYDGRDDRGNWPARRSSFNDDNPRDESLTRGPWKQRRMSGDIAGSEPYPRRRMSDVSNPERSPRFSRQREQHSPKKYEHVCHRTERCYHASHSVPQPQSQFRSEKHWTPPSGPVPNSASSSITSFDTQPQFQTTSAATMHWPQPAPYQANYVPQPPATTAGAYAYDPAYAGFTNMSTGMIPVPTQYQIPTPTPAASQPLHEQVLQQLQQLQQQQPQPLQHPSLPSRPDTIPHSVAFETHRQVLPDGTIRQVFSYHDPEKNAKVTVTKVEEPEISLSWDGAFTGQAYDSPIDLDYGSASGSEPSRSARASVSVQRAGTGPTQMQLPQQSGDAMDVDSFEPPGLAGAGKPPAIPGMRKSKSIAEQLKEDEEDRKPDREALERRRLQNLNERRAQASLPTPDDTNSGTGSLESSRIPSPSRDNSGASSRMQTPTGVNKQRRSPVSGMSSMRVSATEQKRSGSGSRSSRHVALSKRSDGMDLDSDQEKSRSKSAKNVPVDAPMDDVTPQAFEDQRSAESSSAGASTPWLPVPGVWIVQQGIPRVATIEQPFTINSDQARELGLSILRYLIVSFVSIAESALLLKPLTSPTYAYHRFSDADARNVNMEKKAAKPRIKIQLLCFPTESVANLDWRHPESLLGLKQMWPMLGDVVVDVNHGTPSQQIWFHNDMPNTDGSGQIIRLERAMHAGENTLRIMQMADLTAHTFVLFASLDDAASTSKSTTKGKGKGKGKDKFDDYLAKQREKGITGSVRVKKGSSSDDGSTESS</sequence>
<feature type="compositionally biased region" description="Polar residues" evidence="1">
    <location>
        <begin position="1042"/>
        <end position="1077"/>
    </location>
</feature>
<name>A0A8H5FMN4_9AGAR</name>
<feature type="compositionally biased region" description="Basic and acidic residues" evidence="1">
    <location>
        <begin position="1369"/>
        <end position="1385"/>
    </location>
</feature>
<feature type="compositionally biased region" description="Polar residues" evidence="1">
    <location>
        <begin position="347"/>
        <end position="375"/>
    </location>
</feature>
<feature type="compositionally biased region" description="Basic and acidic residues" evidence="1">
    <location>
        <begin position="704"/>
        <end position="720"/>
    </location>
</feature>
<feature type="region of interest" description="Disordered" evidence="1">
    <location>
        <begin position="328"/>
        <end position="720"/>
    </location>
</feature>
<feature type="compositionally biased region" description="Basic and acidic residues" evidence="1">
    <location>
        <begin position="1114"/>
        <end position="1129"/>
    </location>
</feature>
<feature type="region of interest" description="Disordered" evidence="1">
    <location>
        <begin position="175"/>
        <end position="205"/>
    </location>
</feature>
<feature type="compositionally biased region" description="Polar residues" evidence="1">
    <location>
        <begin position="271"/>
        <end position="282"/>
    </location>
</feature>
<evidence type="ECO:0000313" key="3">
    <source>
        <dbReference type="Proteomes" id="UP000541558"/>
    </source>
</evidence>
<feature type="region of interest" description="Disordered" evidence="1">
    <location>
        <begin position="1357"/>
        <end position="1406"/>
    </location>
</feature>
<feature type="region of interest" description="Disordered" evidence="1">
    <location>
        <begin position="270"/>
        <end position="291"/>
    </location>
</feature>
<feature type="compositionally biased region" description="Basic and acidic residues" evidence="1">
    <location>
        <begin position="660"/>
        <end position="671"/>
    </location>
</feature>
<feature type="compositionally biased region" description="Polar residues" evidence="1">
    <location>
        <begin position="175"/>
        <end position="186"/>
    </location>
</feature>
<feature type="compositionally biased region" description="Polar residues" evidence="1">
    <location>
        <begin position="757"/>
        <end position="767"/>
    </location>
</feature>
<evidence type="ECO:0000256" key="1">
    <source>
        <dbReference type="SAM" id="MobiDB-lite"/>
    </source>
</evidence>
<feature type="compositionally biased region" description="Basic and acidic residues" evidence="1">
    <location>
        <begin position="401"/>
        <end position="420"/>
    </location>
</feature>
<feature type="region of interest" description="Disordered" evidence="1">
    <location>
        <begin position="228"/>
        <end position="248"/>
    </location>
</feature>
<accession>A0A8H5FMN4</accession>
<feature type="region of interest" description="Disordered" evidence="1">
    <location>
        <begin position="732"/>
        <end position="767"/>
    </location>
</feature>
<feature type="compositionally biased region" description="Basic and acidic residues" evidence="1">
    <location>
        <begin position="1013"/>
        <end position="1034"/>
    </location>
</feature>
<feature type="compositionally biased region" description="Basic and acidic residues" evidence="1">
    <location>
        <begin position="427"/>
        <end position="458"/>
    </location>
</feature>
<organism evidence="2 3">
    <name type="scientific">Ephemerocybe angulata</name>
    <dbReference type="NCBI Taxonomy" id="980116"/>
    <lineage>
        <taxon>Eukaryota</taxon>
        <taxon>Fungi</taxon>
        <taxon>Dikarya</taxon>
        <taxon>Basidiomycota</taxon>
        <taxon>Agaricomycotina</taxon>
        <taxon>Agaricomycetes</taxon>
        <taxon>Agaricomycetidae</taxon>
        <taxon>Agaricales</taxon>
        <taxon>Agaricineae</taxon>
        <taxon>Psathyrellaceae</taxon>
        <taxon>Ephemerocybe</taxon>
    </lineage>
</organism>
<feature type="compositionally biased region" description="Basic and acidic residues" evidence="1">
    <location>
        <begin position="519"/>
        <end position="528"/>
    </location>
</feature>
<protein>
    <submittedName>
        <fullName evidence="2">Uncharacterized protein</fullName>
    </submittedName>
</protein>
<dbReference type="EMBL" id="JAACJK010000001">
    <property type="protein sequence ID" value="KAF5342356.1"/>
    <property type="molecule type" value="Genomic_DNA"/>
</dbReference>
<dbReference type="OrthoDB" id="2968509at2759"/>
<feature type="compositionally biased region" description="Basic residues" evidence="1">
    <location>
        <begin position="460"/>
        <end position="471"/>
    </location>
</feature>
<evidence type="ECO:0000313" key="2">
    <source>
        <dbReference type="EMBL" id="KAF5342356.1"/>
    </source>
</evidence>
<feature type="compositionally biased region" description="Polar residues" evidence="1">
    <location>
        <begin position="1085"/>
        <end position="1095"/>
    </location>
</feature>
<feature type="compositionally biased region" description="Low complexity" evidence="1">
    <location>
        <begin position="331"/>
        <end position="345"/>
    </location>
</feature>
<gene>
    <name evidence="2" type="ORF">D9611_001936</name>
</gene>